<evidence type="ECO:0000313" key="5">
    <source>
        <dbReference type="EMBL" id="PHQ01546.1"/>
    </source>
</evidence>
<reference evidence="4 8" key="2">
    <citation type="submission" date="2017-05" db="EMBL/GenBank/DDBJ databases">
        <title>Draft genome sequence of MDR A. baumannii AB360.</title>
        <authorList>
            <person name="Wareham D.W."/>
            <person name="Bean D.C."/>
        </authorList>
    </citation>
    <scope>NUCLEOTIDE SEQUENCE [LARGE SCALE GENOMIC DNA]</scope>
    <source>
        <strain evidence="4 8">AB360</strain>
    </source>
</reference>
<name>A0A090B828_ACIBA</name>
<keyword evidence="1" id="KW-0812">Transmembrane</keyword>
<geneLocation type="plasmid" evidence="2">
    <name>pD4</name>
</geneLocation>
<protein>
    <submittedName>
        <fullName evidence="4">Uncharacterized protein</fullName>
    </submittedName>
</protein>
<accession>A0A090B828</accession>
<keyword evidence="2" id="KW-0614">Plasmid</keyword>
<dbReference type="EMBL" id="CP072271">
    <property type="protein sequence ID" value="QTK45558.1"/>
    <property type="molecule type" value="Genomic_DNA"/>
</dbReference>
<dbReference type="RefSeq" id="WP_001150189.1">
    <property type="nucleotide sequence ID" value="NZ_AP014650.1"/>
</dbReference>
<keyword evidence="1" id="KW-0472">Membrane</keyword>
<dbReference type="PATRIC" id="fig|470.1369.peg.3693"/>
<proteinExistence type="predicted"/>
<dbReference type="EMBL" id="NXDV01000016">
    <property type="protein sequence ID" value="PHQ01546.1"/>
    <property type="molecule type" value="Genomic_DNA"/>
</dbReference>
<dbReference type="Proteomes" id="UP000268239">
    <property type="component" value="Unassembled WGS sequence"/>
</dbReference>
<reference evidence="6" key="6">
    <citation type="submission" date="2021-03" db="EMBL/GenBank/DDBJ databases">
        <title>Complete genome sequencing of Acinetobacter baumannii.</title>
        <authorList>
            <person name="Yadav B."/>
            <person name="Makwana N."/>
            <person name="Kharat A.S."/>
            <person name="Veeraraghavan B."/>
            <person name="Vijayakumar S."/>
            <person name="Priya M."/>
        </authorList>
    </citation>
    <scope>NUCLEOTIDE SEQUENCE</scope>
    <source>
        <strain evidence="6">KSK6</strain>
        <plasmid evidence="6">p1KSK6</plasmid>
    </source>
</reference>
<evidence type="ECO:0000313" key="10">
    <source>
        <dbReference type="Proteomes" id="UP000268239"/>
    </source>
</evidence>
<organism evidence="4 8">
    <name type="scientific">Acinetobacter baumannii</name>
    <dbReference type="NCBI Taxonomy" id="470"/>
    <lineage>
        <taxon>Bacteria</taxon>
        <taxon>Pseudomonadati</taxon>
        <taxon>Pseudomonadota</taxon>
        <taxon>Gammaproteobacteria</taxon>
        <taxon>Moraxellales</taxon>
        <taxon>Moraxellaceae</taxon>
        <taxon>Acinetobacter</taxon>
        <taxon>Acinetobacter calcoaceticus/baumannii complex</taxon>
    </lineage>
</organism>
<evidence type="ECO:0000313" key="4">
    <source>
        <dbReference type="EMBL" id="OWK65272.1"/>
    </source>
</evidence>
<reference evidence="5 9" key="3">
    <citation type="submission" date="2017-09" db="EMBL/GenBank/DDBJ databases">
        <title>Draft genome of Acinetobacter baumannii strain I43, a mercury resistant bacteria.</title>
        <authorList>
            <person name="Siqueira K.A."/>
            <person name="Mello I.S."/>
            <person name="Mendes T.A."/>
            <person name="Soares M.A."/>
        </authorList>
    </citation>
    <scope>NUCLEOTIDE SEQUENCE [LARGE SCALE GENOMIC DNA]</scope>
    <source>
        <strain evidence="5 9">I43</strain>
    </source>
</reference>
<evidence type="ECO:0000313" key="2">
    <source>
        <dbReference type="EMBL" id="ALG88288.1"/>
    </source>
</evidence>
<evidence type="ECO:0000313" key="12">
    <source>
        <dbReference type="Proteomes" id="UP000664966"/>
    </source>
</evidence>
<evidence type="ECO:0000313" key="9">
    <source>
        <dbReference type="Proteomes" id="UP000223291"/>
    </source>
</evidence>
<dbReference type="Proteomes" id="UP000664966">
    <property type="component" value="Plasmid p1KSK6"/>
</dbReference>
<dbReference type="Proteomes" id="UP000223291">
    <property type="component" value="Unassembled WGS sequence"/>
</dbReference>
<reference evidence="2" key="1">
    <citation type="submission" date="2015-09" db="EMBL/GenBank/DDBJ databases">
        <title>Conjugative plasmids carrying the sulphonamide resistance gene sul2.</title>
        <authorList>
            <person name="Hamidian M."/>
            <person name="Holt K.E."/>
            <person name="Pickard D."/>
            <person name="Hall R.M."/>
        </authorList>
    </citation>
    <scope>NUCLEOTIDE SEQUENCE</scope>
    <source>
        <strain evidence="2">D4</strain>
        <plasmid evidence="2">pD4</plasmid>
    </source>
</reference>
<dbReference type="EMBL" id="NGKM01000024">
    <property type="protein sequence ID" value="OWK65272.1"/>
    <property type="molecule type" value="Genomic_DNA"/>
</dbReference>
<geneLocation type="plasmid" evidence="6 12">
    <name>p1KSK6</name>
</geneLocation>
<reference evidence="7 10" key="4">
    <citation type="submission" date="2018-12" db="EMBL/GenBank/DDBJ databases">
        <title>Draft Genome Sequences Human Pathogenic Acinetobacter baumannii Strains.</title>
        <authorList>
            <person name="Madhi M."/>
            <person name="Ronco T."/>
            <person name="Olsen R.H."/>
            <person name="Hassani A."/>
        </authorList>
    </citation>
    <scope>NUCLEOTIDE SEQUENCE [LARGE SCALE GENOMIC DNA]</scope>
    <source>
        <strain evidence="7 10">AB3</strain>
    </source>
</reference>
<dbReference type="AlphaFoldDB" id="A0A090B828"/>
<evidence type="ECO:0000313" key="11">
    <source>
        <dbReference type="Proteomes" id="UP000470018"/>
    </source>
</evidence>
<feature type="transmembrane region" description="Helical" evidence="1">
    <location>
        <begin position="22"/>
        <end position="43"/>
    </location>
</feature>
<evidence type="ECO:0000313" key="3">
    <source>
        <dbReference type="EMBL" id="NDW42195.1"/>
    </source>
</evidence>
<dbReference type="EMBL" id="KT779035">
    <property type="protein sequence ID" value="ALG88288.1"/>
    <property type="molecule type" value="Genomic_DNA"/>
</dbReference>
<gene>
    <name evidence="4" type="ORF">CBE85_17365</name>
    <name evidence="5" type="ORF">CPI82_17010</name>
    <name evidence="7" type="ORF">EJ062_12640</name>
    <name evidence="3" type="ORF">G3N53_14050</name>
    <name evidence="6" type="ORF">J6E47_20485</name>
</gene>
<dbReference type="Proteomes" id="UP000470018">
    <property type="component" value="Unassembled WGS sequence"/>
</dbReference>
<evidence type="ECO:0000313" key="6">
    <source>
        <dbReference type="EMBL" id="QTK45558.1"/>
    </source>
</evidence>
<dbReference type="EMBL" id="JAAGTY010000015">
    <property type="protein sequence ID" value="NDW42195.1"/>
    <property type="molecule type" value="Genomic_DNA"/>
</dbReference>
<dbReference type="Proteomes" id="UP000197394">
    <property type="component" value="Unassembled WGS sequence"/>
</dbReference>
<keyword evidence="1" id="KW-1133">Transmembrane helix</keyword>
<evidence type="ECO:0000256" key="1">
    <source>
        <dbReference type="SAM" id="Phobius"/>
    </source>
</evidence>
<evidence type="ECO:0000313" key="7">
    <source>
        <dbReference type="EMBL" id="RTQ76324.1"/>
    </source>
</evidence>
<evidence type="ECO:0000313" key="8">
    <source>
        <dbReference type="Proteomes" id="UP000197394"/>
    </source>
</evidence>
<feature type="transmembrane region" description="Helical" evidence="1">
    <location>
        <begin position="63"/>
        <end position="82"/>
    </location>
</feature>
<dbReference type="EMBL" id="RXLU01000071">
    <property type="protein sequence ID" value="RTQ76324.1"/>
    <property type="molecule type" value="Genomic_DNA"/>
</dbReference>
<sequence>MQDDVYIEPFKQSDLSKKIDKYLNFVLALGLLAFLICIILTIVDAFIVKAGFSNKFFEIKNTGYAIVIVVIVGLIGFLNGTFGRTQIKQEFIYKLVNEAQTQKLKNNIFVILKHNEILTKGELELIKDKMVNELDQMQKSGYREMIDTNNSLSEDKLDYINGIKIDIELIKLIISKNEII</sequence>
<reference evidence="3 11" key="5">
    <citation type="submission" date="2020-02" db="EMBL/GenBank/DDBJ databases">
        <title>Whole genome shot-gun sequencing of clinical Carbapenem resistant A. baumannii.</title>
        <authorList>
            <person name="Veeraraghavan B."/>
            <person name="Mathur P."/>
            <person name="Vijayakumar S."/>
            <person name="Vasudevan K."/>
            <person name="Lincy M."/>
            <person name="Kirubananthan A."/>
        </authorList>
    </citation>
    <scope>NUCLEOTIDE SEQUENCE [LARGE SCALE GENOMIC DNA]</scope>
    <source>
        <strain evidence="3 11">SP816</strain>
    </source>
</reference>